<evidence type="ECO:0000259" key="6">
    <source>
        <dbReference type="Pfam" id="PF00155"/>
    </source>
</evidence>
<feature type="domain" description="Aminotransferase class I/classII large" evidence="6">
    <location>
        <begin position="94"/>
        <end position="485"/>
    </location>
</feature>
<dbReference type="EC" id="4.4.1.13" evidence="2"/>
<evidence type="ECO:0000313" key="7">
    <source>
        <dbReference type="EMBL" id="CAE0770529.1"/>
    </source>
</evidence>
<dbReference type="AlphaFoldDB" id="A0A7S4BMC5"/>
<dbReference type="PANTHER" id="PTHR43525">
    <property type="entry name" value="PROTEIN MALY"/>
    <property type="match status" value="1"/>
</dbReference>
<dbReference type="InterPro" id="IPR015422">
    <property type="entry name" value="PyrdxlP-dep_Trfase_small"/>
</dbReference>
<evidence type="ECO:0000256" key="5">
    <source>
        <dbReference type="ARBA" id="ARBA00037974"/>
    </source>
</evidence>
<dbReference type="GO" id="GO:0030170">
    <property type="term" value="F:pyridoxal phosphate binding"/>
    <property type="evidence" value="ECO:0007669"/>
    <property type="project" value="InterPro"/>
</dbReference>
<dbReference type="InterPro" id="IPR015421">
    <property type="entry name" value="PyrdxlP-dep_Trfase_major"/>
</dbReference>
<protein>
    <recommendedName>
        <fullName evidence="2">cysteine-S-conjugate beta-lyase</fullName>
        <ecNumber evidence="2">4.4.1.13</ecNumber>
    </recommendedName>
</protein>
<dbReference type="InterPro" id="IPR004839">
    <property type="entry name" value="Aminotransferase_I/II_large"/>
</dbReference>
<dbReference type="InterPro" id="IPR015424">
    <property type="entry name" value="PyrdxlP-dep_Trfase"/>
</dbReference>
<evidence type="ECO:0000256" key="1">
    <source>
        <dbReference type="ARBA" id="ARBA00001933"/>
    </source>
</evidence>
<dbReference type="Pfam" id="PF00155">
    <property type="entry name" value="Aminotran_1_2"/>
    <property type="match status" value="1"/>
</dbReference>
<gene>
    <name evidence="7" type="ORF">PCAR00345_LOCUS23141</name>
</gene>
<dbReference type="Gene3D" id="3.40.640.10">
    <property type="entry name" value="Type I PLP-dependent aspartate aminotransferase-like (Major domain)"/>
    <property type="match status" value="1"/>
</dbReference>
<evidence type="ECO:0000256" key="4">
    <source>
        <dbReference type="ARBA" id="ARBA00023239"/>
    </source>
</evidence>
<name>A0A7S4BMC5_CHRCT</name>
<dbReference type="EMBL" id="HBIZ01036286">
    <property type="protein sequence ID" value="CAE0770529.1"/>
    <property type="molecule type" value="Transcribed_RNA"/>
</dbReference>
<dbReference type="PANTHER" id="PTHR43525:SF1">
    <property type="entry name" value="PROTEIN MALY"/>
    <property type="match status" value="1"/>
</dbReference>
<dbReference type="Gene3D" id="3.90.1150.10">
    <property type="entry name" value="Aspartate Aminotransferase, domain 1"/>
    <property type="match status" value="2"/>
</dbReference>
<sequence>MRAASRCAQLSTRSTLWAIGRRPHSVTRSCHSGKLACATSHKIQIAQPSPLPLQRLHRALVLMASCQPFGTHVDRTGTYARKLQGRGGEYIGKDVVPLWIADMDFEAPAPIVEAMVIRAKHGVYGYSDPPPELAELTAARLHTVYGCKSADTSWIRWQPGLACGLTHAVRACCASSSDLVAVATPIYPPFLSLVEVGGATVLPVPLAEARDGEAKLRYEIDWVAMESALSKPETKLLLWCNPHNPTGRCWSASDMRRLSQMCVTHDVTLCSDEVWGELVLTPDRAPFCSGLSLLAACNHGDGANTAAESTPSSGAASYEADQSAGTSVRGLAERLIVLSSPSKAFNVASLDLAFAVIPDAQLRKRFIAVGRDQAEIPPFGIVAAIAAYGDARCEEWRQQLVEYINGNYEHAAAVLSQVEGVRLTRPEASYLVWMDVRDALPPSARDSDAAAFLVDAGVGLSGGKAFGVAGTGYVRMNLASPRDTLSLGLQRIVAALSNP</sequence>
<organism evidence="7">
    <name type="scientific">Chrysotila carterae</name>
    <name type="common">Marine alga</name>
    <name type="synonym">Syracosphaera carterae</name>
    <dbReference type="NCBI Taxonomy" id="13221"/>
    <lineage>
        <taxon>Eukaryota</taxon>
        <taxon>Haptista</taxon>
        <taxon>Haptophyta</taxon>
        <taxon>Prymnesiophyceae</taxon>
        <taxon>Isochrysidales</taxon>
        <taxon>Isochrysidaceae</taxon>
        <taxon>Chrysotila</taxon>
    </lineage>
</organism>
<dbReference type="GO" id="GO:0047804">
    <property type="term" value="F:cysteine-S-conjugate beta-lyase activity"/>
    <property type="evidence" value="ECO:0007669"/>
    <property type="project" value="UniProtKB-EC"/>
</dbReference>
<comment type="similarity">
    <text evidence="5">Belongs to the class-II pyridoxal-phosphate-dependent aminotransferase family. MalY/PatB cystathionine beta-lyase subfamily.</text>
</comment>
<keyword evidence="3" id="KW-0663">Pyridoxal phosphate</keyword>
<keyword evidence="4" id="KW-0456">Lyase</keyword>
<dbReference type="SUPFAM" id="SSF53383">
    <property type="entry name" value="PLP-dependent transferases"/>
    <property type="match status" value="1"/>
</dbReference>
<accession>A0A7S4BMC5</accession>
<comment type="cofactor">
    <cofactor evidence="1">
        <name>pyridoxal 5'-phosphate</name>
        <dbReference type="ChEBI" id="CHEBI:597326"/>
    </cofactor>
</comment>
<dbReference type="CDD" id="cd00609">
    <property type="entry name" value="AAT_like"/>
    <property type="match status" value="1"/>
</dbReference>
<proteinExistence type="inferred from homology"/>
<evidence type="ECO:0000256" key="2">
    <source>
        <dbReference type="ARBA" id="ARBA00012224"/>
    </source>
</evidence>
<dbReference type="InterPro" id="IPR051798">
    <property type="entry name" value="Class-II_PLP-Dep_Aminotrans"/>
</dbReference>
<reference evidence="7" key="1">
    <citation type="submission" date="2021-01" db="EMBL/GenBank/DDBJ databases">
        <authorList>
            <person name="Corre E."/>
            <person name="Pelletier E."/>
            <person name="Niang G."/>
            <person name="Scheremetjew M."/>
            <person name="Finn R."/>
            <person name="Kale V."/>
            <person name="Holt S."/>
            <person name="Cochrane G."/>
            <person name="Meng A."/>
            <person name="Brown T."/>
            <person name="Cohen L."/>
        </authorList>
    </citation>
    <scope>NUCLEOTIDE SEQUENCE</scope>
    <source>
        <strain evidence="7">CCMP645</strain>
    </source>
</reference>
<evidence type="ECO:0000256" key="3">
    <source>
        <dbReference type="ARBA" id="ARBA00022898"/>
    </source>
</evidence>